<evidence type="ECO:0000313" key="3">
    <source>
        <dbReference type="Proteomes" id="UP000037712"/>
    </source>
</evidence>
<dbReference type="AlphaFoldDB" id="A0A0M8PBL2"/>
<gene>
    <name evidence="2" type="ORF">Z051_27345</name>
</gene>
<accession>A0A0M8PBL2</accession>
<dbReference type="Proteomes" id="UP000037712">
    <property type="component" value="Unassembled WGS sequence"/>
</dbReference>
<reference evidence="2 3" key="1">
    <citation type="journal article" date="2015" name="Genome Announc.">
        <title>Draft Genome Sequence of Rhodococcus rhodochrous Strain KG-21, a Soil Isolate from Oil Fields of Krishna-Godavari Basin, India.</title>
        <authorList>
            <person name="Dawar C."/>
            <person name="Aggarwal R.K."/>
        </authorList>
    </citation>
    <scope>NUCLEOTIDE SEQUENCE [LARGE SCALE GENOMIC DNA]</scope>
    <source>
        <strain evidence="2 3">KG-21</strain>
    </source>
</reference>
<reference evidence="3" key="2">
    <citation type="submission" date="2015-01" db="EMBL/GenBank/DDBJ databases">
        <title>Draft genome sequence of potential hydrocarbon metabolising strain of Rhodococcus rhodochrous.</title>
        <authorList>
            <person name="Aggarwal R.K."/>
            <person name="Dawar C."/>
        </authorList>
    </citation>
    <scope>NUCLEOTIDE SEQUENCE [LARGE SCALE GENOMIC DNA]</scope>
    <source>
        <strain evidence="3">KG-21</strain>
    </source>
</reference>
<evidence type="ECO:0000313" key="2">
    <source>
        <dbReference type="EMBL" id="KOS53116.1"/>
    </source>
</evidence>
<comment type="caution">
    <text evidence="2">The sequence shown here is derived from an EMBL/GenBank/DDBJ whole genome shotgun (WGS) entry which is preliminary data.</text>
</comment>
<protein>
    <submittedName>
        <fullName evidence="2">Uncharacterized protein</fullName>
    </submittedName>
</protein>
<dbReference type="EMBL" id="AZYO01000163">
    <property type="protein sequence ID" value="KOS53116.1"/>
    <property type="molecule type" value="Genomic_DNA"/>
</dbReference>
<evidence type="ECO:0000256" key="1">
    <source>
        <dbReference type="SAM" id="MobiDB-lite"/>
    </source>
</evidence>
<organism evidence="2 3">
    <name type="scientific">Rhodococcus rhodochrous KG-21</name>
    <dbReference type="NCBI Taxonomy" id="1441923"/>
    <lineage>
        <taxon>Bacteria</taxon>
        <taxon>Bacillati</taxon>
        <taxon>Actinomycetota</taxon>
        <taxon>Actinomycetes</taxon>
        <taxon>Mycobacteriales</taxon>
        <taxon>Nocardiaceae</taxon>
        <taxon>Rhodococcus</taxon>
    </lineage>
</organism>
<feature type="region of interest" description="Disordered" evidence="1">
    <location>
        <begin position="12"/>
        <end position="83"/>
    </location>
</feature>
<name>A0A0M8PBL2_RHORH</name>
<sequence length="117" mass="12247">MTAVQQAVELGVAAAGAVRPRRGLDLDHPRPGQAQQMCAQRTGPQGAEVDHAQPGDRARVQRPQRLRDGAAGRGDGSGRHAEQLGALGELGAGVLAQPRLHRGPRVLAHVGAHERAE</sequence>
<feature type="compositionally biased region" description="Basic and acidic residues" evidence="1">
    <location>
        <begin position="48"/>
        <end position="82"/>
    </location>
</feature>
<feature type="non-terminal residue" evidence="2">
    <location>
        <position position="117"/>
    </location>
</feature>
<feature type="compositionally biased region" description="Polar residues" evidence="1">
    <location>
        <begin position="33"/>
        <end position="43"/>
    </location>
</feature>
<proteinExistence type="predicted"/>